<sequence>MDIREWLDHTELPERAPSLPEQLGLPAFFQPKKVEPAPKDRLRRRRRSVTDSSLLEAHPHRRKALPIERQPDIDDSASDSHGGASPSGSSSSSQRYARRPRRKTRPERYEPVMDVKERGTQLYRHRKNESNKVKRKARRRKGDKPGHGGIQSFQAKNVPKDRLTLKPLEKLGIFSKGRASSPVKGRGLPDLVFSEMKFLQKHKDQPDPIPAPGISKKRRKREPVQAKQEEISAYFTSVRPALADRDVNTHTKDGPHTQTTVRGADREQERSSLPDNAIPTVEIPDKASNLAFGNRGLRHESGSYISWSESVQAPSATPARHRGGSSINIGQLDFTRDGGDGLAANGEDLLHSRARPSSTTKRKAEGSGERFAVSSLATANHPLSRSHSCPQRTCSPRSPDLQGQTHRRRTANARGTPSSSRAHITLERGPPSERDRYRRDELSLETGGSRCPEADAKLFHSQKKRERKFRETQQSGRSEPQSSSSLGKILEDCNSAFNWARSQAVALDAPEAAYVEKEIPPHMEEDFIDTRSIKMRKRLPTVRFVGVEERPLPRPRIPTFTLPNIYEAQRKRQCLQPRPCLGNSYYNQDSYVEHKEYAGGKDERRDFDEDLYTLQVEEALLDMDRGVVEPLKTEQAEQKCDEEQTVVAKRFWRPHRLY</sequence>
<comment type="caution">
    <text evidence="2">The sequence shown here is derived from an EMBL/GenBank/DDBJ whole genome shotgun (WGS) entry which is preliminary data.</text>
</comment>
<feature type="compositionally biased region" description="Low complexity" evidence="1">
    <location>
        <begin position="473"/>
        <end position="485"/>
    </location>
</feature>
<gene>
    <name evidence="2" type="ORF">EJ04DRAFT_559992</name>
</gene>
<organism evidence="2 3">
    <name type="scientific">Polyplosphaeria fusca</name>
    <dbReference type="NCBI Taxonomy" id="682080"/>
    <lineage>
        <taxon>Eukaryota</taxon>
        <taxon>Fungi</taxon>
        <taxon>Dikarya</taxon>
        <taxon>Ascomycota</taxon>
        <taxon>Pezizomycotina</taxon>
        <taxon>Dothideomycetes</taxon>
        <taxon>Pleosporomycetidae</taxon>
        <taxon>Pleosporales</taxon>
        <taxon>Tetraplosphaeriaceae</taxon>
        <taxon>Polyplosphaeria</taxon>
    </lineage>
</organism>
<dbReference type="AlphaFoldDB" id="A0A9P4V7D6"/>
<feature type="compositionally biased region" description="Polar residues" evidence="1">
    <location>
        <begin position="375"/>
        <end position="404"/>
    </location>
</feature>
<feature type="compositionally biased region" description="Basic residues" evidence="1">
    <location>
        <begin position="96"/>
        <end position="105"/>
    </location>
</feature>
<feature type="region of interest" description="Disordered" evidence="1">
    <location>
        <begin position="199"/>
        <end position="280"/>
    </location>
</feature>
<feature type="compositionally biased region" description="Low complexity" evidence="1">
    <location>
        <begin position="79"/>
        <end position="95"/>
    </location>
</feature>
<feature type="compositionally biased region" description="Polar residues" evidence="1">
    <location>
        <begin position="413"/>
        <end position="422"/>
    </location>
</feature>
<protein>
    <submittedName>
        <fullName evidence="2">Uncharacterized protein</fullName>
    </submittedName>
</protein>
<accession>A0A9P4V7D6</accession>
<evidence type="ECO:0000313" key="3">
    <source>
        <dbReference type="Proteomes" id="UP000799444"/>
    </source>
</evidence>
<feature type="compositionally biased region" description="Basic and acidic residues" evidence="1">
    <location>
        <begin position="106"/>
        <end position="119"/>
    </location>
</feature>
<feature type="compositionally biased region" description="Basic and acidic residues" evidence="1">
    <location>
        <begin position="424"/>
        <end position="442"/>
    </location>
</feature>
<dbReference type="EMBL" id="ML996105">
    <property type="protein sequence ID" value="KAF2739198.1"/>
    <property type="molecule type" value="Genomic_DNA"/>
</dbReference>
<keyword evidence="3" id="KW-1185">Reference proteome</keyword>
<feature type="compositionally biased region" description="Basic and acidic residues" evidence="1">
    <location>
        <begin position="263"/>
        <end position="272"/>
    </location>
</feature>
<feature type="region of interest" description="Disordered" evidence="1">
    <location>
        <begin position="1"/>
        <end position="161"/>
    </location>
</feature>
<feature type="compositionally biased region" description="Basic residues" evidence="1">
    <location>
        <begin position="123"/>
        <end position="142"/>
    </location>
</feature>
<dbReference type="OrthoDB" id="2537141at2759"/>
<reference evidence="2" key="1">
    <citation type="journal article" date="2020" name="Stud. Mycol.">
        <title>101 Dothideomycetes genomes: a test case for predicting lifestyles and emergence of pathogens.</title>
        <authorList>
            <person name="Haridas S."/>
            <person name="Albert R."/>
            <person name="Binder M."/>
            <person name="Bloem J."/>
            <person name="Labutti K."/>
            <person name="Salamov A."/>
            <person name="Andreopoulos B."/>
            <person name="Baker S."/>
            <person name="Barry K."/>
            <person name="Bills G."/>
            <person name="Bluhm B."/>
            <person name="Cannon C."/>
            <person name="Castanera R."/>
            <person name="Culley D."/>
            <person name="Daum C."/>
            <person name="Ezra D."/>
            <person name="Gonzalez J."/>
            <person name="Henrissat B."/>
            <person name="Kuo A."/>
            <person name="Liang C."/>
            <person name="Lipzen A."/>
            <person name="Lutzoni F."/>
            <person name="Magnuson J."/>
            <person name="Mondo S."/>
            <person name="Nolan M."/>
            <person name="Ohm R."/>
            <person name="Pangilinan J."/>
            <person name="Park H.-J."/>
            <person name="Ramirez L."/>
            <person name="Alfaro M."/>
            <person name="Sun H."/>
            <person name="Tritt A."/>
            <person name="Yoshinaga Y."/>
            <person name="Zwiers L.-H."/>
            <person name="Turgeon B."/>
            <person name="Goodwin S."/>
            <person name="Spatafora J."/>
            <person name="Crous P."/>
            <person name="Grigoriev I."/>
        </authorList>
    </citation>
    <scope>NUCLEOTIDE SEQUENCE</scope>
    <source>
        <strain evidence="2">CBS 125425</strain>
    </source>
</reference>
<feature type="compositionally biased region" description="Basic and acidic residues" evidence="1">
    <location>
        <begin position="242"/>
        <end position="255"/>
    </location>
</feature>
<proteinExistence type="predicted"/>
<feature type="compositionally biased region" description="Basic and acidic residues" evidence="1">
    <location>
        <begin position="1"/>
        <end position="14"/>
    </location>
</feature>
<feature type="region of interest" description="Disordered" evidence="1">
    <location>
        <begin position="338"/>
        <end position="487"/>
    </location>
</feature>
<evidence type="ECO:0000313" key="2">
    <source>
        <dbReference type="EMBL" id="KAF2739198.1"/>
    </source>
</evidence>
<dbReference type="Proteomes" id="UP000799444">
    <property type="component" value="Unassembled WGS sequence"/>
</dbReference>
<evidence type="ECO:0000256" key="1">
    <source>
        <dbReference type="SAM" id="MobiDB-lite"/>
    </source>
</evidence>
<name>A0A9P4V7D6_9PLEO</name>